<dbReference type="SUPFAM" id="SSF52540">
    <property type="entry name" value="P-loop containing nucleoside triphosphate hydrolases"/>
    <property type="match status" value="1"/>
</dbReference>
<reference evidence="1" key="1">
    <citation type="submission" date="2017-03" db="EMBL/GenBank/DDBJ databases">
        <authorList>
            <consortium name="AG Boll"/>
        </authorList>
    </citation>
    <scope>NUCLEOTIDE SEQUENCE [LARGE SCALE GENOMIC DNA]</scope>
    <source>
        <strain evidence="1">Chol</strain>
    </source>
</reference>
<dbReference type="Proteomes" id="UP000242886">
    <property type="component" value="Chromosome SDENCHOL"/>
</dbReference>
<name>A0A7Z7HP72_9PROT</name>
<dbReference type="Gene3D" id="3.40.50.300">
    <property type="entry name" value="P-loop containing nucleotide triphosphate hydrolases"/>
    <property type="match status" value="1"/>
</dbReference>
<organism evidence="1 2">
    <name type="scientific">Sterolibacterium denitrificans</name>
    <dbReference type="NCBI Taxonomy" id="157592"/>
    <lineage>
        <taxon>Bacteria</taxon>
        <taxon>Pseudomonadati</taxon>
        <taxon>Pseudomonadota</taxon>
        <taxon>Betaproteobacteria</taxon>
        <taxon>Nitrosomonadales</taxon>
        <taxon>Sterolibacteriaceae</taxon>
        <taxon>Sterolibacterium</taxon>
    </lineage>
</organism>
<dbReference type="EMBL" id="LT837803">
    <property type="protein sequence ID" value="SMB21935.1"/>
    <property type="molecule type" value="Genomic_DNA"/>
</dbReference>
<keyword evidence="2" id="KW-1185">Reference proteome</keyword>
<protein>
    <recommendedName>
        <fullName evidence="3">Sulfotransferase</fullName>
    </recommendedName>
</protein>
<dbReference type="InterPro" id="IPR052736">
    <property type="entry name" value="Stf3_sulfotransferase"/>
</dbReference>
<dbReference type="PANTHER" id="PTHR36451:SF1">
    <property type="entry name" value="OMEGA-HYDROXY-BETA-DIHYDROMENAQUINONE-9 SULFOTRANSFERASE STF3"/>
    <property type="match status" value="1"/>
</dbReference>
<accession>A0A7Z7HP72</accession>
<evidence type="ECO:0000313" key="2">
    <source>
        <dbReference type="Proteomes" id="UP000242886"/>
    </source>
</evidence>
<dbReference type="RefSeq" id="WP_154715847.1">
    <property type="nucleotide sequence ID" value="NZ_LT837803.1"/>
</dbReference>
<sequence>MSREIAASLRQGGRWASREQEFHEIAIRMCDGYDDFGETSYLEGLRRLLYSYDEEARFHTLGALTMRYQLVGLLAERLRTNRWFAAMPESAEIRIERPLVITGMVRTGSSALLDLMGANPDTQCLPYWLGLHPQPRPPRAQWEAAYDFQHARVELDLMYRAGRNVLEAIHFLSPDGPDEPGRIIGQGFSDDRFEVVNTVPTWSEWYANTIHRETFQRYRRVTQLIGAYEPDKRWLMKYPVFIRNLEAFLDAFPDACILWTHRDPAQVLPSYVSLVAHFRGLMEKDIDHARIAREQLEIWASAMECGMRLREGREHQFHDVYFNDFYADPLGEIARAYARFDQSFPEAARAAIQKWRDDNPPGKHGEHTYSKTFVGVDRAAIHARFAAYLARFPRVLEKRNKT</sequence>
<proteinExistence type="predicted"/>
<dbReference type="AlphaFoldDB" id="A0A7Z7HP72"/>
<dbReference type="PANTHER" id="PTHR36451">
    <property type="entry name" value="PAPS-DEPENDENT SULFOTRANSFERASE STF3"/>
    <property type="match status" value="1"/>
</dbReference>
<dbReference type="Pfam" id="PF13469">
    <property type="entry name" value="Sulfotransfer_3"/>
    <property type="match status" value="1"/>
</dbReference>
<gene>
    <name evidence="1" type="ORF">SDENCHOL_10442</name>
</gene>
<evidence type="ECO:0008006" key="3">
    <source>
        <dbReference type="Google" id="ProtNLM"/>
    </source>
</evidence>
<dbReference type="InterPro" id="IPR027417">
    <property type="entry name" value="P-loop_NTPase"/>
</dbReference>
<evidence type="ECO:0000313" key="1">
    <source>
        <dbReference type="EMBL" id="SMB21935.1"/>
    </source>
</evidence>